<evidence type="ECO:0000313" key="3">
    <source>
        <dbReference type="EMBL" id="RWQ99000.1"/>
    </source>
</evidence>
<dbReference type="RefSeq" id="XP_028488645.1">
    <property type="nucleotide sequence ID" value="XM_028629368.1"/>
</dbReference>
<feature type="compositionally biased region" description="Polar residues" evidence="1">
    <location>
        <begin position="867"/>
        <end position="877"/>
    </location>
</feature>
<evidence type="ECO:0000313" key="4">
    <source>
        <dbReference type="Proteomes" id="UP000283841"/>
    </source>
</evidence>
<dbReference type="VEuPathDB" id="FungiDB:C8Q69DRAFT_449437"/>
<reference evidence="3 4" key="1">
    <citation type="journal article" date="2018" name="Front. Microbiol.">
        <title>Genomic and genetic insights into a cosmopolitan fungus, Paecilomyces variotii (Eurotiales).</title>
        <authorList>
            <person name="Urquhart A.S."/>
            <person name="Mondo S.J."/>
            <person name="Makela M.R."/>
            <person name="Hane J.K."/>
            <person name="Wiebenga A."/>
            <person name="He G."/>
            <person name="Mihaltcheva S."/>
            <person name="Pangilinan J."/>
            <person name="Lipzen A."/>
            <person name="Barry K."/>
            <person name="de Vries R.P."/>
            <person name="Grigoriev I.V."/>
            <person name="Idnurm A."/>
        </authorList>
    </citation>
    <scope>NUCLEOTIDE SEQUENCE [LARGE SCALE GENOMIC DNA]</scope>
    <source>
        <strain evidence="3 4">CBS 101075</strain>
    </source>
</reference>
<name>A0A443I4I9_BYSSP</name>
<dbReference type="GeneID" id="39598645"/>
<feature type="region of interest" description="Disordered" evidence="1">
    <location>
        <begin position="473"/>
        <end position="531"/>
    </location>
</feature>
<feature type="region of interest" description="Disordered" evidence="1">
    <location>
        <begin position="656"/>
        <end position="705"/>
    </location>
</feature>
<accession>A0A443I4I9</accession>
<feature type="region of interest" description="Disordered" evidence="1">
    <location>
        <begin position="740"/>
        <end position="791"/>
    </location>
</feature>
<feature type="compositionally biased region" description="Basic and acidic residues" evidence="1">
    <location>
        <begin position="98"/>
        <end position="116"/>
    </location>
</feature>
<feature type="region of interest" description="Disordered" evidence="1">
    <location>
        <begin position="610"/>
        <end position="643"/>
    </location>
</feature>
<feature type="compositionally biased region" description="Polar residues" evidence="1">
    <location>
        <begin position="686"/>
        <end position="697"/>
    </location>
</feature>
<dbReference type="SMART" id="SM00717">
    <property type="entry name" value="SANT"/>
    <property type="match status" value="1"/>
</dbReference>
<proteinExistence type="predicted"/>
<sequence length="1000" mass="112237">MSAFINPLEKFRLRSSPPAMARPATRQSSVASDGINMAATAKQVDTPTSKKLKNRSSRYKSQSVSPSRRRTTRSQSRELEAVGLKSHATEIGIPKSSLDSRHGARGKAERMAKGKELAVVEEESPVHSTRHSMVRSADNTIVEELPEETVNISGTTFLPTDSDHESGEMDPYMMVEVLPDLQRTASSVLEFLLPAAQTSTDLLDLAKKLQDPKSPQSKKLDRLRSKFIGEAKYFGNQTYIDVANVSRTLPSVKPRSIPGSAPKRWRPDGILYKANCARLALEVLTSRRATEHVLYDLEGKFPMPFMSGLVFHGTTKGNPTSGKSTTHQLTSDLALDLRTQFLKMKLEARKLDDFNPEGVVEDVFFNEPLADDDESGDLELRGFNLAELQDEDGCLPKDMRKQVKARIHHISQYFTGSQPPVEYEGLESAFPWSEFVVAVGRWLYKRNEEIDKELKAQPSVEDVRDVLEQEITRRGSFGSSAGESSQEQDAGTPVRKDPSIVHESQPQQQQDVEGSIGEQSSPPRGSQPQQLRKELLPAPEFDLGRAKGSWFKRFAVQYIHRQEPRRESLIRATSDAPEPSDTSDFAGFISQHAAKASATSVVPGRNVLTEISLRPQSRDGPSMSMSPDPRRTFRGQPAPQPEQITVADSQWEITLNDDDDDWDLRPPSPSARAAPRDPKRLAPGTRNDNNNTTTSQSRAREPVVNIPSSKQILAAAMQHKASSGKDERGPSFIDRQANAHRVSPINIGSETPSAGPSNPRKRKHTADHSDESGEDEFSQDQRVVDVRRKRTEKPILSPSKRARLFDYDVSDNDAERQLQSTLDETVRRTPEVASSHRRPSQERTTPVEDRSHHRSHIRNVMDRFSALSGQPRTQKPHQTSEPKPKPVESRPAYPDYSRARRRWSNEENERLIYLIENYGVSWATLKRKDDVMEDGPKLEDRDQVQLKDRARNIKIEYIRFVPSPVVLPLSSCSTYLGRLCTNENYPGTVMSFPETLTRSR</sequence>
<evidence type="ECO:0000256" key="1">
    <source>
        <dbReference type="SAM" id="MobiDB-lite"/>
    </source>
</evidence>
<dbReference type="AlphaFoldDB" id="A0A443I4I9"/>
<dbReference type="Gene3D" id="1.10.10.60">
    <property type="entry name" value="Homeodomain-like"/>
    <property type="match status" value="1"/>
</dbReference>
<dbReference type="PROSITE" id="PS50090">
    <property type="entry name" value="MYB_LIKE"/>
    <property type="match status" value="1"/>
</dbReference>
<feature type="region of interest" description="Disordered" evidence="1">
    <location>
        <begin position="1"/>
        <end position="116"/>
    </location>
</feature>
<feature type="compositionally biased region" description="Polar residues" evidence="1">
    <location>
        <begin position="746"/>
        <end position="756"/>
    </location>
</feature>
<organism evidence="3 4">
    <name type="scientific">Byssochlamys spectabilis</name>
    <name type="common">Paecilomyces variotii</name>
    <dbReference type="NCBI Taxonomy" id="264951"/>
    <lineage>
        <taxon>Eukaryota</taxon>
        <taxon>Fungi</taxon>
        <taxon>Dikarya</taxon>
        <taxon>Ascomycota</taxon>
        <taxon>Pezizomycotina</taxon>
        <taxon>Eurotiomycetes</taxon>
        <taxon>Eurotiomycetidae</taxon>
        <taxon>Eurotiales</taxon>
        <taxon>Thermoascaceae</taxon>
        <taxon>Paecilomyces</taxon>
    </lineage>
</organism>
<dbReference type="STRING" id="264951.A0A443I4I9"/>
<dbReference type="EMBL" id="RCNU01000001">
    <property type="protein sequence ID" value="RWQ99000.1"/>
    <property type="molecule type" value="Genomic_DNA"/>
</dbReference>
<dbReference type="CDD" id="cd11660">
    <property type="entry name" value="SANT_TRF"/>
    <property type="match status" value="1"/>
</dbReference>
<feature type="compositionally biased region" description="Polar residues" evidence="1">
    <location>
        <begin position="477"/>
        <end position="489"/>
    </location>
</feature>
<feature type="compositionally biased region" description="Low complexity" evidence="1">
    <location>
        <begin position="519"/>
        <end position="530"/>
    </location>
</feature>
<feature type="compositionally biased region" description="Basic and acidic residues" evidence="1">
    <location>
        <begin position="878"/>
        <end position="888"/>
    </location>
</feature>
<protein>
    <recommendedName>
        <fullName evidence="2">Myb-like domain-containing protein</fullName>
    </recommendedName>
</protein>
<feature type="region of interest" description="Disordered" evidence="1">
    <location>
        <begin position="867"/>
        <end position="896"/>
    </location>
</feature>
<feature type="region of interest" description="Disordered" evidence="1">
    <location>
        <begin position="817"/>
        <end position="855"/>
    </location>
</feature>
<dbReference type="InterPro" id="IPR009057">
    <property type="entry name" value="Homeodomain-like_sf"/>
</dbReference>
<dbReference type="SUPFAM" id="SSF46689">
    <property type="entry name" value="Homeodomain-like"/>
    <property type="match status" value="1"/>
</dbReference>
<feature type="compositionally biased region" description="Basic and acidic residues" evidence="1">
    <location>
        <begin position="839"/>
        <end position="851"/>
    </location>
</feature>
<evidence type="ECO:0000259" key="2">
    <source>
        <dbReference type="PROSITE" id="PS50090"/>
    </source>
</evidence>
<comment type="caution">
    <text evidence="3">The sequence shown here is derived from an EMBL/GenBank/DDBJ whole genome shotgun (WGS) entry which is preliminary data.</text>
</comment>
<dbReference type="InterPro" id="IPR001005">
    <property type="entry name" value="SANT/Myb"/>
</dbReference>
<dbReference type="Proteomes" id="UP000283841">
    <property type="component" value="Unassembled WGS sequence"/>
</dbReference>
<gene>
    <name evidence="3" type="ORF">C8Q69DRAFT_449437</name>
</gene>
<feature type="compositionally biased region" description="Polar residues" evidence="1">
    <location>
        <begin position="502"/>
        <end position="512"/>
    </location>
</feature>
<feature type="domain" description="Myb-like" evidence="2">
    <location>
        <begin position="895"/>
        <end position="954"/>
    </location>
</feature>
<keyword evidence="4" id="KW-1185">Reference proteome</keyword>